<dbReference type="OrthoDB" id="3512845at2759"/>
<dbReference type="Pfam" id="PF11969">
    <property type="entry name" value="DcpS_C"/>
    <property type="match status" value="1"/>
</dbReference>
<name>A0A9P8PCB3_9ASCO</name>
<protein>
    <recommendedName>
        <fullName evidence="4">HIT domain-containing protein</fullName>
    </recommendedName>
</protein>
<dbReference type="PANTHER" id="PTHR12486:SF4">
    <property type="entry name" value="APRATAXIN"/>
    <property type="match status" value="1"/>
</dbReference>
<dbReference type="GO" id="GO:0003697">
    <property type="term" value="F:single-stranded DNA binding"/>
    <property type="evidence" value="ECO:0007669"/>
    <property type="project" value="TreeGrafter"/>
</dbReference>
<evidence type="ECO:0000313" key="3">
    <source>
        <dbReference type="Proteomes" id="UP000769157"/>
    </source>
</evidence>
<dbReference type="InterPro" id="IPR036265">
    <property type="entry name" value="HIT-like_sf"/>
</dbReference>
<organism evidence="2 3">
    <name type="scientific">Ogataea philodendri</name>
    <dbReference type="NCBI Taxonomy" id="1378263"/>
    <lineage>
        <taxon>Eukaryota</taxon>
        <taxon>Fungi</taxon>
        <taxon>Dikarya</taxon>
        <taxon>Ascomycota</taxon>
        <taxon>Saccharomycotina</taxon>
        <taxon>Pichiomycetes</taxon>
        <taxon>Pichiales</taxon>
        <taxon>Pichiaceae</taxon>
        <taxon>Ogataea</taxon>
    </lineage>
</organism>
<reference evidence="2" key="1">
    <citation type="journal article" date="2021" name="Open Biol.">
        <title>Shared evolutionary footprints suggest mitochondrial oxidative damage underlies multiple complex I losses in fungi.</title>
        <authorList>
            <person name="Schikora-Tamarit M.A."/>
            <person name="Marcet-Houben M."/>
            <person name="Nosek J."/>
            <person name="Gabaldon T."/>
        </authorList>
    </citation>
    <scope>NUCLEOTIDE SEQUENCE</scope>
    <source>
        <strain evidence="2">CBS6075</strain>
    </source>
</reference>
<dbReference type="GO" id="GO:0000012">
    <property type="term" value="P:single strand break repair"/>
    <property type="evidence" value="ECO:0007669"/>
    <property type="project" value="TreeGrafter"/>
</dbReference>
<dbReference type="GeneID" id="70234360"/>
<proteinExistence type="predicted"/>
<evidence type="ECO:0000256" key="1">
    <source>
        <dbReference type="SAM" id="MobiDB-lite"/>
    </source>
</evidence>
<dbReference type="Proteomes" id="UP000769157">
    <property type="component" value="Unassembled WGS sequence"/>
</dbReference>
<feature type="region of interest" description="Disordered" evidence="1">
    <location>
        <begin position="188"/>
        <end position="215"/>
    </location>
</feature>
<gene>
    <name evidence="2" type="ORF">OGAPHI_002393</name>
</gene>
<dbReference type="SUPFAM" id="SSF54197">
    <property type="entry name" value="HIT-like"/>
    <property type="match status" value="1"/>
</dbReference>
<accession>A0A9P8PCB3</accession>
<dbReference type="RefSeq" id="XP_046063053.1">
    <property type="nucleotide sequence ID" value="XM_046203258.1"/>
</dbReference>
<reference evidence="2" key="2">
    <citation type="submission" date="2021-01" db="EMBL/GenBank/DDBJ databases">
        <authorList>
            <person name="Schikora-Tamarit M.A."/>
        </authorList>
    </citation>
    <scope>NUCLEOTIDE SEQUENCE</scope>
    <source>
        <strain evidence="2">CBS6075</strain>
    </source>
</reference>
<dbReference type="Gene3D" id="3.30.428.10">
    <property type="entry name" value="HIT-like"/>
    <property type="match status" value="1"/>
</dbReference>
<dbReference type="PANTHER" id="PTHR12486">
    <property type="entry name" value="APRATAXIN-RELATED"/>
    <property type="match status" value="1"/>
</dbReference>
<dbReference type="GO" id="GO:1990165">
    <property type="term" value="F:single-strand break-containing DNA binding"/>
    <property type="evidence" value="ECO:0007669"/>
    <property type="project" value="TreeGrafter"/>
</dbReference>
<evidence type="ECO:0000313" key="2">
    <source>
        <dbReference type="EMBL" id="KAH3668639.1"/>
    </source>
</evidence>
<dbReference type="AlphaFoldDB" id="A0A9P8PCB3"/>
<sequence length="215" mass="24950">MSFRYVFAKYLKDPQSCPGLLFEDENVLIIEDMYPKSLVHYLIIPKENTSKTPQEAFKDEQFIAKIQKYVDKASEMVLSKWSASYETPISKQNIIVCCHSVPSLANLHIHVMTDDLCSNRLKNKKHYNSFATPFAIKWTEFPLAADDPRHSPEHCNLLLKGDLIHNGINYRSSFRRLRQELDRKRDTIVTNRKRRAAQDEESGRKKANTLTSPPH</sequence>
<dbReference type="GO" id="GO:0003725">
    <property type="term" value="F:double-stranded RNA binding"/>
    <property type="evidence" value="ECO:0007669"/>
    <property type="project" value="TreeGrafter"/>
</dbReference>
<dbReference type="GO" id="GO:0030983">
    <property type="term" value="F:mismatched DNA binding"/>
    <property type="evidence" value="ECO:0007669"/>
    <property type="project" value="TreeGrafter"/>
</dbReference>
<dbReference type="GO" id="GO:0005634">
    <property type="term" value="C:nucleus"/>
    <property type="evidence" value="ECO:0007669"/>
    <property type="project" value="TreeGrafter"/>
</dbReference>
<keyword evidence="3" id="KW-1185">Reference proteome</keyword>
<dbReference type="GO" id="GO:0033699">
    <property type="term" value="F:DNA 5'-adenosine monophosphate hydrolase activity"/>
    <property type="evidence" value="ECO:0007669"/>
    <property type="project" value="TreeGrafter"/>
</dbReference>
<evidence type="ECO:0008006" key="4">
    <source>
        <dbReference type="Google" id="ProtNLM"/>
    </source>
</evidence>
<comment type="caution">
    <text evidence="2">The sequence shown here is derived from an EMBL/GenBank/DDBJ whole genome shotgun (WGS) entry which is preliminary data.</text>
</comment>
<dbReference type="EMBL" id="JAEUBE010000158">
    <property type="protein sequence ID" value="KAH3668639.1"/>
    <property type="molecule type" value="Genomic_DNA"/>
</dbReference>